<name>A0A1V4ARX7_9BACT</name>
<evidence type="ECO:0000256" key="4">
    <source>
        <dbReference type="ARBA" id="ARBA00016902"/>
    </source>
</evidence>
<dbReference type="GO" id="GO:0003755">
    <property type="term" value="F:peptidyl-prolyl cis-trans isomerase activity"/>
    <property type="evidence" value="ECO:0007669"/>
    <property type="project" value="UniProtKB-UniRule"/>
</dbReference>
<evidence type="ECO:0000313" key="12">
    <source>
        <dbReference type="EMBL" id="OOP55879.1"/>
    </source>
</evidence>
<dbReference type="PANTHER" id="PTHR30560:SF3">
    <property type="entry name" value="TRIGGER FACTOR-LIKE PROTEIN TIG, CHLOROPLASTIC"/>
    <property type="match status" value="1"/>
</dbReference>
<dbReference type="Gene3D" id="3.30.70.1050">
    <property type="entry name" value="Trigger factor ribosome-binding domain"/>
    <property type="match status" value="1"/>
</dbReference>
<dbReference type="InterPro" id="IPR005215">
    <property type="entry name" value="Trig_fac"/>
</dbReference>
<dbReference type="STRING" id="1004156.AYP45_12200"/>
<evidence type="ECO:0000256" key="6">
    <source>
        <dbReference type="ARBA" id="ARBA00023186"/>
    </source>
</evidence>
<dbReference type="InterPro" id="IPR008880">
    <property type="entry name" value="Trigger_fac_C"/>
</dbReference>
<dbReference type="InterPro" id="IPR036611">
    <property type="entry name" value="Trigger_fac_ribosome-bd_sf"/>
</dbReference>
<dbReference type="GO" id="GO:0043335">
    <property type="term" value="P:protein unfolding"/>
    <property type="evidence" value="ECO:0007669"/>
    <property type="project" value="TreeGrafter"/>
</dbReference>
<feature type="domain" description="Trigger factor C-terminal" evidence="11">
    <location>
        <begin position="270"/>
        <end position="426"/>
    </location>
</feature>
<evidence type="ECO:0000256" key="7">
    <source>
        <dbReference type="ARBA" id="ARBA00023235"/>
    </source>
</evidence>
<dbReference type="AlphaFoldDB" id="A0A1V4ARX7"/>
<dbReference type="SUPFAM" id="SSF109998">
    <property type="entry name" value="Triger factor/SurA peptide-binding domain-like"/>
    <property type="match status" value="1"/>
</dbReference>
<feature type="domain" description="Trigger factor ribosome-binding bacterial" evidence="10">
    <location>
        <begin position="7"/>
        <end position="148"/>
    </location>
</feature>
<comment type="catalytic activity">
    <reaction evidence="1 9">
        <text>[protein]-peptidylproline (omega=180) = [protein]-peptidylproline (omega=0)</text>
        <dbReference type="Rhea" id="RHEA:16237"/>
        <dbReference type="Rhea" id="RHEA-COMP:10747"/>
        <dbReference type="Rhea" id="RHEA-COMP:10748"/>
        <dbReference type="ChEBI" id="CHEBI:83833"/>
        <dbReference type="ChEBI" id="CHEBI:83834"/>
        <dbReference type="EC" id="5.2.1.8"/>
    </reaction>
</comment>
<comment type="caution">
    <text evidence="12">The sequence shown here is derived from an EMBL/GenBank/DDBJ whole genome shotgun (WGS) entry which is preliminary data.</text>
</comment>
<dbReference type="GO" id="GO:0051301">
    <property type="term" value="P:cell division"/>
    <property type="evidence" value="ECO:0007669"/>
    <property type="project" value="UniProtKB-KW"/>
</dbReference>
<dbReference type="InterPro" id="IPR046357">
    <property type="entry name" value="PPIase_dom_sf"/>
</dbReference>
<dbReference type="Gene3D" id="1.10.3120.10">
    <property type="entry name" value="Trigger factor, C-terminal domain"/>
    <property type="match status" value="1"/>
</dbReference>
<comment type="subcellular location">
    <subcellularLocation>
        <location evidence="9">Cytoplasm</location>
    </subcellularLocation>
    <text evidence="9">About half TF is bound to the ribosome near the polypeptide exit tunnel while the other half is free in the cytoplasm.</text>
</comment>
<dbReference type="SUPFAM" id="SSF102735">
    <property type="entry name" value="Trigger factor ribosome-binding domain"/>
    <property type="match status" value="1"/>
</dbReference>
<keyword evidence="7 9" id="KW-0413">Isomerase</keyword>
<evidence type="ECO:0000313" key="13">
    <source>
        <dbReference type="Proteomes" id="UP000189681"/>
    </source>
</evidence>
<evidence type="ECO:0000256" key="3">
    <source>
        <dbReference type="ARBA" id="ARBA00013194"/>
    </source>
</evidence>
<dbReference type="InterPro" id="IPR008881">
    <property type="entry name" value="Trigger_fac_ribosome-bd_bac"/>
</dbReference>
<dbReference type="GO" id="GO:0044183">
    <property type="term" value="F:protein folding chaperone"/>
    <property type="evidence" value="ECO:0007669"/>
    <property type="project" value="TreeGrafter"/>
</dbReference>
<evidence type="ECO:0000256" key="5">
    <source>
        <dbReference type="ARBA" id="ARBA00023110"/>
    </source>
</evidence>
<dbReference type="NCBIfam" id="TIGR00115">
    <property type="entry name" value="tig"/>
    <property type="match status" value="1"/>
</dbReference>
<dbReference type="Proteomes" id="UP000189681">
    <property type="component" value="Unassembled WGS sequence"/>
</dbReference>
<accession>A0A1V4ARX7</accession>
<keyword evidence="6 9" id="KW-0143">Chaperone</keyword>
<dbReference type="HAMAP" id="MF_00303">
    <property type="entry name" value="Trigger_factor_Tig"/>
    <property type="match status" value="1"/>
</dbReference>
<dbReference type="SUPFAM" id="SSF54534">
    <property type="entry name" value="FKBP-like"/>
    <property type="match status" value="1"/>
</dbReference>
<evidence type="ECO:0000256" key="9">
    <source>
        <dbReference type="HAMAP-Rule" id="MF_00303"/>
    </source>
</evidence>
<evidence type="ECO:0000259" key="11">
    <source>
        <dbReference type="Pfam" id="PF05698"/>
    </source>
</evidence>
<dbReference type="Pfam" id="PF05697">
    <property type="entry name" value="Trigger_N"/>
    <property type="match status" value="1"/>
</dbReference>
<dbReference type="EC" id="5.2.1.8" evidence="3 9"/>
<dbReference type="GO" id="GO:0043022">
    <property type="term" value="F:ribosome binding"/>
    <property type="evidence" value="ECO:0007669"/>
    <property type="project" value="TreeGrafter"/>
</dbReference>
<keyword evidence="9" id="KW-0131">Cell cycle</keyword>
<proteinExistence type="inferred from homology"/>
<evidence type="ECO:0000259" key="10">
    <source>
        <dbReference type="Pfam" id="PF05697"/>
    </source>
</evidence>
<gene>
    <name evidence="9" type="primary">tig</name>
    <name evidence="12" type="ORF">AYP45_12200</name>
</gene>
<comment type="domain">
    <text evidence="9">Consists of 3 domains; the N-terminus binds the ribosome, the middle domain has PPIase activity, while the C-terminus has intrinsic chaperone activity on its own.</text>
</comment>
<evidence type="ECO:0000256" key="8">
    <source>
        <dbReference type="ARBA" id="ARBA00029986"/>
    </source>
</evidence>
<comment type="function">
    <text evidence="9">Involved in protein export. Acts as a chaperone by maintaining the newly synthesized protein in an open conformation. Functions as a peptidyl-prolyl cis-trans isomerase.</text>
</comment>
<dbReference type="GO" id="GO:0005737">
    <property type="term" value="C:cytoplasm"/>
    <property type="evidence" value="ECO:0007669"/>
    <property type="project" value="UniProtKB-SubCell"/>
</dbReference>
<dbReference type="Gene3D" id="3.10.50.40">
    <property type="match status" value="1"/>
</dbReference>
<dbReference type="GO" id="GO:0015031">
    <property type="term" value="P:protein transport"/>
    <property type="evidence" value="ECO:0007669"/>
    <property type="project" value="UniProtKB-UniRule"/>
</dbReference>
<keyword evidence="9" id="KW-0132">Cell division</keyword>
<dbReference type="InterPro" id="IPR037041">
    <property type="entry name" value="Trigger_fac_C_sf"/>
</dbReference>
<keyword evidence="9" id="KW-0963">Cytoplasm</keyword>
<dbReference type="PIRSF" id="PIRSF003095">
    <property type="entry name" value="Trigger_factor"/>
    <property type="match status" value="1"/>
</dbReference>
<dbReference type="GO" id="GO:0051083">
    <property type="term" value="P:'de novo' cotranslational protein folding"/>
    <property type="evidence" value="ECO:0007669"/>
    <property type="project" value="TreeGrafter"/>
</dbReference>
<dbReference type="PANTHER" id="PTHR30560">
    <property type="entry name" value="TRIGGER FACTOR CHAPERONE AND PEPTIDYL-PROLYL CIS/TRANS ISOMERASE"/>
    <property type="match status" value="1"/>
</dbReference>
<dbReference type="EMBL" id="AYTS01000110">
    <property type="protein sequence ID" value="OOP55879.1"/>
    <property type="molecule type" value="Genomic_DNA"/>
</dbReference>
<evidence type="ECO:0000256" key="1">
    <source>
        <dbReference type="ARBA" id="ARBA00000971"/>
    </source>
</evidence>
<dbReference type="Pfam" id="PF05698">
    <property type="entry name" value="Trigger_C"/>
    <property type="match status" value="1"/>
</dbReference>
<reference evidence="12 13" key="1">
    <citation type="journal article" date="2017" name="Water Res.">
        <title>Discovery and metagenomic analysis of an anammox bacterial enrichment related to Candidatus "Brocadia caroliniensis" in a full-scale glycerol-fed nitritation-denitritation separate centrate treatment process.</title>
        <authorList>
            <person name="Park H."/>
            <person name="Brotto A.C."/>
            <person name="van Loosdrecht M.C."/>
            <person name="Chandran K."/>
        </authorList>
    </citation>
    <scope>NUCLEOTIDE SEQUENCE [LARGE SCALE GENOMIC DNA]</scope>
    <source>
        <strain evidence="12">26THWARD</strain>
    </source>
</reference>
<sequence>MQDTIIMNVTIEEAGPCKKVLKFEIPKETVESEFEKKTVEVCDTVELPGFRKGRAPRKLVEKRFGPQIKDEVKQSVVSDCYQKTLEEHKLNPVGNPKFGEIELEMGKPLTFDVTLEVWPSFEVTQYKGLQLKKKSAEVTEDDLQKALTDTAFRKAHLTVVKDGKAQRGDQLICDCTVEAGGNAVLEDEDIEILVANGIAVANTTIPDLATKLEGAQSGEKREIDIKLSQNFAKEEYRGRDAKLKLTVKEIKRLVPPEVNEEFAKALGFNSLEDLKSYLQKRIEFDKRRWVEDDLRNQILDILLGQTKVELPQDFLSYHTDQRVYKHQLDLLNRGVPIEEIQKQTEVIKNASAESVMRELKASLITNYIAEKEKVFVTENEVEQRIVSIARAYNTDTTRVRKQLERQGNLSYLRNDMREGKVMNLLLKEAKIAE</sequence>
<keyword evidence="5 9" id="KW-0697">Rotamase</keyword>
<comment type="similarity">
    <text evidence="2 9">Belongs to the FKBP-type PPIase family. Tig subfamily.</text>
</comment>
<evidence type="ECO:0000256" key="2">
    <source>
        <dbReference type="ARBA" id="ARBA00005464"/>
    </source>
</evidence>
<protein>
    <recommendedName>
        <fullName evidence="4 9">Trigger factor</fullName>
        <shortName evidence="9">TF</shortName>
        <ecNumber evidence="3 9">5.2.1.8</ecNumber>
    </recommendedName>
    <alternativeName>
        <fullName evidence="8 9">PPIase</fullName>
    </alternativeName>
</protein>
<organism evidence="12 13">
    <name type="scientific">Candidatus Brocadia carolinensis</name>
    <dbReference type="NCBI Taxonomy" id="1004156"/>
    <lineage>
        <taxon>Bacteria</taxon>
        <taxon>Pseudomonadati</taxon>
        <taxon>Planctomycetota</taxon>
        <taxon>Candidatus Brocadiia</taxon>
        <taxon>Candidatus Brocadiales</taxon>
        <taxon>Candidatus Brocadiaceae</taxon>
        <taxon>Candidatus Brocadia</taxon>
    </lineage>
</organism>
<dbReference type="InterPro" id="IPR027304">
    <property type="entry name" value="Trigger_fact/SurA_dom_sf"/>
</dbReference>